<keyword evidence="1" id="KW-0812">Transmembrane</keyword>
<sequence>MVCRRQQQQQQQQQQQLGSSSCSLTWFLVVLVSLVLVVQVQTYPGYGDRLRNGRRYQGQQLPLSGTTPADDYLDDDLDYSSLYDHDPFSPKREPELYTFDQTEDSNKNLQQILRSFRPVVGGTAPSDRVIPWRKMEEAALEELTEGMEATDRYPAATGAHLTQLSFSEPKQKREASWPCILWVKFCPLG</sequence>
<name>K7S3H3_CHEQU</name>
<protein>
    <submittedName>
        <fullName evidence="2">Membrane-anchored androgenic gland specific factor</fullName>
    </submittedName>
</protein>
<feature type="transmembrane region" description="Helical" evidence="1">
    <location>
        <begin position="24"/>
        <end position="46"/>
    </location>
</feature>
<evidence type="ECO:0000256" key="1">
    <source>
        <dbReference type="SAM" id="Phobius"/>
    </source>
</evidence>
<evidence type="ECO:0000313" key="2">
    <source>
        <dbReference type="EMBL" id="AFV93996.1"/>
    </source>
</evidence>
<keyword evidence="1" id="KW-0472">Membrane</keyword>
<keyword evidence="1" id="KW-1133">Transmembrane helix</keyword>
<dbReference type="PROSITE" id="PS51257">
    <property type="entry name" value="PROKAR_LIPOPROTEIN"/>
    <property type="match status" value="1"/>
</dbReference>
<accession>K7S3H3</accession>
<dbReference type="EMBL" id="JX446634">
    <property type="protein sequence ID" value="AFV93996.1"/>
    <property type="molecule type" value="mRNA"/>
</dbReference>
<dbReference type="AlphaFoldDB" id="K7S3H3"/>
<reference evidence="2" key="1">
    <citation type="journal article" date="2013" name="J. Exp. Biol.">
        <title>An androgenic gland membrane-anchored gene associated with the crustacean insulin-like androgenic gland hormone.</title>
        <authorList>
            <person name="Rosen O."/>
            <person name="Manor R."/>
            <person name="Weil S."/>
            <person name="Aflalo E.D."/>
            <person name="Bakhrat A."/>
            <person name="Abdu U."/>
            <person name="Sagi A."/>
        </authorList>
    </citation>
    <scope>NUCLEOTIDE SEQUENCE</scope>
</reference>
<dbReference type="OrthoDB" id="6340140at2759"/>
<organism evidence="2">
    <name type="scientific">Cherax quadricarinatus</name>
    <name type="common">Australian red claw crayfish</name>
    <dbReference type="NCBI Taxonomy" id="27406"/>
    <lineage>
        <taxon>Eukaryota</taxon>
        <taxon>Metazoa</taxon>
        <taxon>Ecdysozoa</taxon>
        <taxon>Arthropoda</taxon>
        <taxon>Crustacea</taxon>
        <taxon>Multicrustacea</taxon>
        <taxon>Malacostraca</taxon>
        <taxon>Eumalacostraca</taxon>
        <taxon>Eucarida</taxon>
        <taxon>Decapoda</taxon>
        <taxon>Pleocyemata</taxon>
        <taxon>Astacidea</taxon>
        <taxon>Parastacoidea</taxon>
        <taxon>Parastacidae</taxon>
        <taxon>Cherax</taxon>
    </lineage>
</organism>
<proteinExistence type="evidence at transcript level"/>